<dbReference type="SUPFAM" id="SSF64182">
    <property type="entry name" value="DHH phosphoesterases"/>
    <property type="match status" value="1"/>
</dbReference>
<dbReference type="HOGENOM" id="CLU_009736_5_2_11"/>
<dbReference type="Pfam" id="PF17768">
    <property type="entry name" value="RecJ_OB"/>
    <property type="match status" value="1"/>
</dbReference>
<evidence type="ECO:0000259" key="6">
    <source>
        <dbReference type="Pfam" id="PF01368"/>
    </source>
</evidence>
<proteinExistence type="inferred from homology"/>
<protein>
    <recommendedName>
        <fullName evidence="2">Single-stranded-DNA-specific exonuclease RecJ</fullName>
    </recommendedName>
</protein>
<dbReference type="Pfam" id="PF01368">
    <property type="entry name" value="DHH"/>
    <property type="match status" value="1"/>
</dbReference>
<evidence type="ECO:0000259" key="7">
    <source>
        <dbReference type="Pfam" id="PF02272"/>
    </source>
</evidence>
<feature type="domain" description="RecJ OB" evidence="8">
    <location>
        <begin position="448"/>
        <end position="495"/>
    </location>
</feature>
<evidence type="ECO:0000259" key="8">
    <source>
        <dbReference type="Pfam" id="PF17768"/>
    </source>
</evidence>
<evidence type="ECO:0000256" key="1">
    <source>
        <dbReference type="ARBA" id="ARBA00005915"/>
    </source>
</evidence>
<dbReference type="STRING" id="266117.Rxyl_0888"/>
<dbReference type="InterPro" id="IPR051673">
    <property type="entry name" value="SSDNA_exonuclease_RecJ"/>
</dbReference>
<feature type="domain" description="DDH" evidence="6">
    <location>
        <begin position="70"/>
        <end position="200"/>
    </location>
</feature>
<gene>
    <name evidence="9" type="ordered locus">Rxyl_0888</name>
</gene>
<dbReference type="Proteomes" id="UP000006637">
    <property type="component" value="Chromosome"/>
</dbReference>
<dbReference type="PhylomeDB" id="Q1AXM3"/>
<feature type="domain" description="DHHA1" evidence="7">
    <location>
        <begin position="347"/>
        <end position="432"/>
    </location>
</feature>
<dbReference type="InterPro" id="IPR003156">
    <property type="entry name" value="DHHA1_dom"/>
</dbReference>
<sequence>MEPDGELVARLARAAGVGELCARVLANRGVLPEEAAGFLSPSLGSVSAPEEDPWRVAARRIAAAVRRGERIGIFGDYDTDGITSAAVLRLALSRYTDNLCVRLPVRQVGYGLLEPYVRDLFADGVRLLVTADCGVSNRGEVELAASLGMDVIVTDHHIPPQELPAAAVAVLDPKVWDPEDPLAGVGVAWKLAWAVARELEGPGARRWLGGLLDLVSVGTVVDIAPLVGDNRVLAFAGLKHLNRALSGGRARPGLEALARVAGLRGAVDEEDLGWRIGPRINSIGRLKDPGPALDLLLTSDRREALRIASLLNQLNAERQRRTEQAVARALEEVDPGQDFKVVLTEETGGLAGLIAGRVAAATGRPAAVLGRRADGSYGGSARAGETEVDLYGALLEVGDLLGEWGGHRKAAGLTVAPGNLDAFVRRVNDAVRRQRAADPELFEPAVEVDAEVGLELVDDGLLVWHERLAPFGSGNYRPVFVAEGLRIQGARELWEGMSLLRLGGGLRAKLACAPEALPEGPFDAAFTVYRSRYTGGAEIEILDWRR</sequence>
<name>Q1AXM3_RUBXD</name>
<organism evidence="9 10">
    <name type="scientific">Rubrobacter xylanophilus (strain DSM 9941 / JCM 11954 / NBRC 16129 / PRD-1)</name>
    <dbReference type="NCBI Taxonomy" id="266117"/>
    <lineage>
        <taxon>Bacteria</taxon>
        <taxon>Bacillati</taxon>
        <taxon>Actinomycetota</taxon>
        <taxon>Rubrobacteria</taxon>
        <taxon>Rubrobacterales</taxon>
        <taxon>Rubrobacteraceae</taxon>
        <taxon>Rubrobacter</taxon>
    </lineage>
</organism>
<dbReference type="eggNOG" id="COG0608">
    <property type="taxonomic scope" value="Bacteria"/>
</dbReference>
<keyword evidence="3" id="KW-0540">Nuclease</keyword>
<dbReference type="GO" id="GO:0004527">
    <property type="term" value="F:exonuclease activity"/>
    <property type="evidence" value="ECO:0007669"/>
    <property type="project" value="UniProtKB-KW"/>
</dbReference>
<dbReference type="InterPro" id="IPR001667">
    <property type="entry name" value="DDH_dom"/>
</dbReference>
<evidence type="ECO:0000313" key="9">
    <source>
        <dbReference type="EMBL" id="ABG03855.1"/>
    </source>
</evidence>
<keyword evidence="10" id="KW-1185">Reference proteome</keyword>
<keyword evidence="4" id="KW-0378">Hydrolase</keyword>
<dbReference type="Pfam" id="PF02272">
    <property type="entry name" value="DHHA1"/>
    <property type="match status" value="1"/>
</dbReference>
<dbReference type="Gene3D" id="3.90.1640.30">
    <property type="match status" value="1"/>
</dbReference>
<dbReference type="Gene3D" id="3.10.310.30">
    <property type="match status" value="1"/>
</dbReference>
<reference evidence="9 10" key="1">
    <citation type="submission" date="2006-06" db="EMBL/GenBank/DDBJ databases">
        <title>Complete sequence of Rubrobacter xylanophilus DSM 9941.</title>
        <authorList>
            <consortium name="US DOE Joint Genome Institute"/>
            <person name="Copeland A."/>
            <person name="Lucas S."/>
            <person name="Lapidus A."/>
            <person name="Barry K."/>
            <person name="Detter J.C."/>
            <person name="Glavina del Rio T."/>
            <person name="Hammon N."/>
            <person name="Israni S."/>
            <person name="Dalin E."/>
            <person name="Tice H."/>
            <person name="Pitluck S."/>
            <person name="Munk A.C."/>
            <person name="Brettin T."/>
            <person name="Bruce D."/>
            <person name="Han C."/>
            <person name="Tapia R."/>
            <person name="Gilna P."/>
            <person name="Schmutz J."/>
            <person name="Larimer F."/>
            <person name="Land M."/>
            <person name="Hauser L."/>
            <person name="Kyrpides N."/>
            <person name="Lykidis A."/>
            <person name="da Costa M.S."/>
            <person name="Rainey F.A."/>
            <person name="Empadinhas N."/>
            <person name="Jolivet E."/>
            <person name="Battista J.R."/>
            <person name="Richardson P."/>
        </authorList>
    </citation>
    <scope>NUCLEOTIDE SEQUENCE [LARGE SCALE GENOMIC DNA]</scope>
    <source>
        <strain evidence="10">DSM 9941 / NBRC 16129 / PRD-1</strain>
    </source>
</reference>
<dbReference type="OrthoDB" id="9809852at2"/>
<evidence type="ECO:0000256" key="3">
    <source>
        <dbReference type="ARBA" id="ARBA00022722"/>
    </source>
</evidence>
<evidence type="ECO:0000313" key="10">
    <source>
        <dbReference type="Proteomes" id="UP000006637"/>
    </source>
</evidence>
<dbReference type="GO" id="GO:0003676">
    <property type="term" value="F:nucleic acid binding"/>
    <property type="evidence" value="ECO:0007669"/>
    <property type="project" value="InterPro"/>
</dbReference>
<dbReference type="InterPro" id="IPR041122">
    <property type="entry name" value="RecJ_OB"/>
</dbReference>
<dbReference type="PANTHER" id="PTHR30255:SF2">
    <property type="entry name" value="SINGLE-STRANDED-DNA-SPECIFIC EXONUCLEASE RECJ"/>
    <property type="match status" value="1"/>
</dbReference>
<dbReference type="PANTHER" id="PTHR30255">
    <property type="entry name" value="SINGLE-STRANDED-DNA-SPECIFIC EXONUCLEASE RECJ"/>
    <property type="match status" value="1"/>
</dbReference>
<dbReference type="RefSeq" id="WP_011563873.1">
    <property type="nucleotide sequence ID" value="NC_008148.1"/>
</dbReference>
<dbReference type="AlphaFoldDB" id="Q1AXM3"/>
<evidence type="ECO:0000256" key="4">
    <source>
        <dbReference type="ARBA" id="ARBA00022801"/>
    </source>
</evidence>
<evidence type="ECO:0000256" key="5">
    <source>
        <dbReference type="ARBA" id="ARBA00022839"/>
    </source>
</evidence>
<dbReference type="InterPro" id="IPR038763">
    <property type="entry name" value="DHH_sf"/>
</dbReference>
<dbReference type="KEGG" id="rxy:Rxyl_0888"/>
<dbReference type="EMBL" id="CP000386">
    <property type="protein sequence ID" value="ABG03855.1"/>
    <property type="molecule type" value="Genomic_DNA"/>
</dbReference>
<keyword evidence="5" id="KW-0269">Exonuclease</keyword>
<accession>Q1AXM3</accession>
<evidence type="ECO:0000256" key="2">
    <source>
        <dbReference type="ARBA" id="ARBA00019841"/>
    </source>
</evidence>
<comment type="similarity">
    <text evidence="1">Belongs to the RecJ family.</text>
</comment>